<evidence type="ECO:0000313" key="3">
    <source>
        <dbReference type="Proteomes" id="UP000620124"/>
    </source>
</evidence>
<sequence length="364" mass="40967">MVGISTTKVPRRVGVRPIRVLKRSGARMTKVTTSVAIRMARVLKKLDRVIKRKRKEREQRAASRSDSNPKSRLLASWSRGDPKLDEEAEELSIVDEMLRVPGLESPSSPLRTHRSSVPSHSHSDTNPKPILVPYSPRPSGDPKLVEDDELGLVAGMFKSPSPTHVHAESPPSSPPRSNRSSVLFGIPRQLSPPLTRSTAPVQERTTAPPERATSSTSKTSKLKSPAEIQAIRRRYYLLQMRRYRSRPVVPIDPDADVEDVHLGFNPPSLEDEKYLDVTTRLTLFNIMMKLERKDGLDVLGDAFVLRNYQGVYQDEGKEKAAGGERDASGKVEEEREEEEPEILHLWNVFVGIVTNFSYRLITRQ</sequence>
<feature type="compositionally biased region" description="Low complexity" evidence="1">
    <location>
        <begin position="213"/>
        <end position="223"/>
    </location>
</feature>
<organism evidence="2 3">
    <name type="scientific">Mycena venus</name>
    <dbReference type="NCBI Taxonomy" id="2733690"/>
    <lineage>
        <taxon>Eukaryota</taxon>
        <taxon>Fungi</taxon>
        <taxon>Dikarya</taxon>
        <taxon>Basidiomycota</taxon>
        <taxon>Agaricomycotina</taxon>
        <taxon>Agaricomycetes</taxon>
        <taxon>Agaricomycetidae</taxon>
        <taxon>Agaricales</taxon>
        <taxon>Marasmiineae</taxon>
        <taxon>Mycenaceae</taxon>
        <taxon>Mycena</taxon>
    </lineage>
</organism>
<feature type="region of interest" description="Disordered" evidence="1">
    <location>
        <begin position="51"/>
        <end position="81"/>
    </location>
</feature>
<dbReference type="Proteomes" id="UP000620124">
    <property type="component" value="Unassembled WGS sequence"/>
</dbReference>
<feature type="compositionally biased region" description="Basic and acidic residues" evidence="1">
    <location>
        <begin position="56"/>
        <end position="69"/>
    </location>
</feature>
<keyword evidence="3" id="KW-1185">Reference proteome</keyword>
<feature type="compositionally biased region" description="Basic and acidic residues" evidence="1">
    <location>
        <begin position="316"/>
        <end position="333"/>
    </location>
</feature>
<evidence type="ECO:0000313" key="2">
    <source>
        <dbReference type="EMBL" id="KAF7350276.1"/>
    </source>
</evidence>
<feature type="compositionally biased region" description="Polar residues" evidence="1">
    <location>
        <begin position="105"/>
        <end position="126"/>
    </location>
</feature>
<gene>
    <name evidence="2" type="ORF">MVEN_01331600</name>
</gene>
<evidence type="ECO:0000256" key="1">
    <source>
        <dbReference type="SAM" id="MobiDB-lite"/>
    </source>
</evidence>
<dbReference type="EMBL" id="JACAZI010000010">
    <property type="protein sequence ID" value="KAF7350276.1"/>
    <property type="molecule type" value="Genomic_DNA"/>
</dbReference>
<feature type="region of interest" description="Disordered" evidence="1">
    <location>
        <begin position="100"/>
        <end position="225"/>
    </location>
</feature>
<reference evidence="2" key="1">
    <citation type="submission" date="2020-05" db="EMBL/GenBank/DDBJ databases">
        <title>Mycena genomes resolve the evolution of fungal bioluminescence.</title>
        <authorList>
            <person name="Tsai I.J."/>
        </authorList>
    </citation>
    <scope>NUCLEOTIDE SEQUENCE</scope>
    <source>
        <strain evidence="2">CCC161011</strain>
    </source>
</reference>
<dbReference type="AlphaFoldDB" id="A0A8H7CW69"/>
<feature type="region of interest" description="Disordered" evidence="1">
    <location>
        <begin position="316"/>
        <end position="336"/>
    </location>
</feature>
<accession>A0A8H7CW69</accession>
<proteinExistence type="predicted"/>
<feature type="compositionally biased region" description="Polar residues" evidence="1">
    <location>
        <begin position="192"/>
        <end position="205"/>
    </location>
</feature>
<name>A0A8H7CW69_9AGAR</name>
<comment type="caution">
    <text evidence="2">The sequence shown here is derived from an EMBL/GenBank/DDBJ whole genome shotgun (WGS) entry which is preliminary data.</text>
</comment>
<dbReference type="OrthoDB" id="2936374at2759"/>
<protein>
    <submittedName>
        <fullName evidence="2">Uncharacterized protein</fullName>
    </submittedName>
</protein>